<comment type="subcellular location">
    <subcellularLocation>
        <location evidence="1">Membrane</location>
        <topology evidence="1">Multi-pass membrane protein</topology>
    </subcellularLocation>
</comment>
<dbReference type="OrthoDB" id="10064773at2759"/>
<keyword evidence="5 12" id="KW-0812">Transmembrane</keyword>
<protein>
    <submittedName>
        <fullName evidence="14">Uncharacterized protein</fullName>
    </submittedName>
</protein>
<evidence type="ECO:0000256" key="9">
    <source>
        <dbReference type="ARBA" id="ARBA00023136"/>
    </source>
</evidence>
<dbReference type="Gene3D" id="1.10.287.770">
    <property type="entry name" value="YojJ-like"/>
    <property type="match status" value="1"/>
</dbReference>
<evidence type="ECO:0000256" key="7">
    <source>
        <dbReference type="ARBA" id="ARBA00023053"/>
    </source>
</evidence>
<dbReference type="PANTHER" id="PTHR11690">
    <property type="entry name" value="AMILORIDE-SENSITIVE SODIUM CHANNEL-RELATED"/>
    <property type="match status" value="1"/>
</dbReference>
<organism evidence="14 15">
    <name type="scientific">Araneus ventricosus</name>
    <name type="common">Orbweaver spider</name>
    <name type="synonym">Epeira ventricosa</name>
    <dbReference type="NCBI Taxonomy" id="182803"/>
    <lineage>
        <taxon>Eukaryota</taxon>
        <taxon>Metazoa</taxon>
        <taxon>Ecdysozoa</taxon>
        <taxon>Arthropoda</taxon>
        <taxon>Chelicerata</taxon>
        <taxon>Arachnida</taxon>
        <taxon>Araneae</taxon>
        <taxon>Araneomorphae</taxon>
        <taxon>Entelegynae</taxon>
        <taxon>Araneoidea</taxon>
        <taxon>Araneidae</taxon>
        <taxon>Araneus</taxon>
    </lineage>
</organism>
<keyword evidence="9 13" id="KW-0472">Membrane</keyword>
<evidence type="ECO:0000313" key="15">
    <source>
        <dbReference type="Proteomes" id="UP000499080"/>
    </source>
</evidence>
<evidence type="ECO:0000256" key="2">
    <source>
        <dbReference type="ARBA" id="ARBA00007193"/>
    </source>
</evidence>
<evidence type="ECO:0000256" key="12">
    <source>
        <dbReference type="RuleBase" id="RU000679"/>
    </source>
</evidence>
<comment type="similarity">
    <text evidence="2 12">Belongs to the amiloride-sensitive sodium channel (TC 1.A.6) family.</text>
</comment>
<proteinExistence type="inferred from homology"/>
<keyword evidence="8 12" id="KW-0406">Ion transport</keyword>
<evidence type="ECO:0000256" key="8">
    <source>
        <dbReference type="ARBA" id="ARBA00023065"/>
    </source>
</evidence>
<gene>
    <name evidence="14" type="ORF">AVEN_83445_1</name>
</gene>
<keyword evidence="11 12" id="KW-0407">Ion channel</keyword>
<dbReference type="Proteomes" id="UP000499080">
    <property type="component" value="Unassembled WGS sequence"/>
</dbReference>
<dbReference type="Pfam" id="PF00858">
    <property type="entry name" value="ASC"/>
    <property type="match status" value="2"/>
</dbReference>
<keyword evidence="6 13" id="KW-1133">Transmembrane helix</keyword>
<feature type="transmembrane region" description="Helical" evidence="13">
    <location>
        <begin position="331"/>
        <end position="350"/>
    </location>
</feature>
<keyword evidence="4 12" id="KW-0894">Sodium channel</keyword>
<sequence length="359" mass="40513">MEREHCIRISEEELQTYSDPSNRKDSTVNVCEEKETDLQDLAKEFAALKVSVSGISNIVESRSIIRRYLWFICVVVATIFMGYMTTKVVLEYLSYPKMMIIEDTIQHKLPFPAVTICSLNPISNTYINKTFLKKIISLKKFIESTKAGRKPFTGAMLLSARSAWAHLFAGGHGFTRNVTAYQILASPNFAFLKIALCAVVCQPFVKMTPCTWKDADGNIYQPTKGLVSATKARFKITMILLGDNGFFLDSRQIVYSSSAASSRLNWKFFNTVKAIRTLELIDGKELRHVNYSLQKGMLGVNVYFNSFEVSRQSEVSSYSWETLMANIGGNLGFFMGFTLITFLELAEFIWDSILAVVPP</sequence>
<evidence type="ECO:0000256" key="13">
    <source>
        <dbReference type="SAM" id="Phobius"/>
    </source>
</evidence>
<dbReference type="EMBL" id="BGPR01008373">
    <property type="protein sequence ID" value="GBN33408.1"/>
    <property type="molecule type" value="Genomic_DNA"/>
</dbReference>
<dbReference type="GO" id="GO:0005886">
    <property type="term" value="C:plasma membrane"/>
    <property type="evidence" value="ECO:0007669"/>
    <property type="project" value="TreeGrafter"/>
</dbReference>
<feature type="transmembrane region" description="Helical" evidence="13">
    <location>
        <begin position="68"/>
        <end position="90"/>
    </location>
</feature>
<evidence type="ECO:0000256" key="4">
    <source>
        <dbReference type="ARBA" id="ARBA00022461"/>
    </source>
</evidence>
<evidence type="ECO:0000256" key="3">
    <source>
        <dbReference type="ARBA" id="ARBA00022448"/>
    </source>
</evidence>
<keyword evidence="10 12" id="KW-0739">Sodium transport</keyword>
<dbReference type="InterPro" id="IPR001873">
    <property type="entry name" value="ENaC"/>
</dbReference>
<name>A0A4Y2N1X4_ARAVE</name>
<evidence type="ECO:0000256" key="5">
    <source>
        <dbReference type="ARBA" id="ARBA00022692"/>
    </source>
</evidence>
<evidence type="ECO:0000256" key="6">
    <source>
        <dbReference type="ARBA" id="ARBA00022989"/>
    </source>
</evidence>
<evidence type="ECO:0000313" key="14">
    <source>
        <dbReference type="EMBL" id="GBN33408.1"/>
    </source>
</evidence>
<comment type="caution">
    <text evidence="14">The sequence shown here is derived from an EMBL/GenBank/DDBJ whole genome shotgun (WGS) entry which is preliminary data.</text>
</comment>
<reference evidence="14 15" key="1">
    <citation type="journal article" date="2019" name="Sci. Rep.">
        <title>Orb-weaving spider Araneus ventricosus genome elucidates the spidroin gene catalogue.</title>
        <authorList>
            <person name="Kono N."/>
            <person name="Nakamura H."/>
            <person name="Ohtoshi R."/>
            <person name="Moran D.A.P."/>
            <person name="Shinohara A."/>
            <person name="Yoshida Y."/>
            <person name="Fujiwara M."/>
            <person name="Mori M."/>
            <person name="Tomita M."/>
            <person name="Arakawa K."/>
        </authorList>
    </citation>
    <scope>NUCLEOTIDE SEQUENCE [LARGE SCALE GENOMIC DNA]</scope>
</reference>
<accession>A0A4Y2N1X4</accession>
<evidence type="ECO:0000256" key="10">
    <source>
        <dbReference type="ARBA" id="ARBA00023201"/>
    </source>
</evidence>
<keyword evidence="3 12" id="KW-0813">Transport</keyword>
<evidence type="ECO:0000256" key="11">
    <source>
        <dbReference type="ARBA" id="ARBA00023303"/>
    </source>
</evidence>
<keyword evidence="15" id="KW-1185">Reference proteome</keyword>
<evidence type="ECO:0000256" key="1">
    <source>
        <dbReference type="ARBA" id="ARBA00004141"/>
    </source>
</evidence>
<dbReference type="GO" id="GO:0015280">
    <property type="term" value="F:ligand-gated sodium channel activity"/>
    <property type="evidence" value="ECO:0007669"/>
    <property type="project" value="TreeGrafter"/>
</dbReference>
<keyword evidence="7" id="KW-0915">Sodium</keyword>
<dbReference type="AlphaFoldDB" id="A0A4Y2N1X4"/>